<feature type="transmembrane region" description="Helical" evidence="8">
    <location>
        <begin position="314"/>
        <end position="338"/>
    </location>
</feature>
<evidence type="ECO:0000256" key="2">
    <source>
        <dbReference type="ARBA" id="ARBA00007935"/>
    </source>
</evidence>
<evidence type="ECO:0000313" key="10">
    <source>
        <dbReference type="Proteomes" id="UP001596098"/>
    </source>
</evidence>
<dbReference type="InterPro" id="IPR037294">
    <property type="entry name" value="ABC_BtuC-like"/>
</dbReference>
<keyword evidence="10" id="KW-1185">Reference proteome</keyword>
<dbReference type="Pfam" id="PF01032">
    <property type="entry name" value="FecCD"/>
    <property type="match status" value="1"/>
</dbReference>
<keyword evidence="3" id="KW-0813">Transport</keyword>
<feature type="transmembrane region" description="Helical" evidence="8">
    <location>
        <begin position="157"/>
        <end position="176"/>
    </location>
</feature>
<comment type="caution">
    <text evidence="9">The sequence shown here is derived from an EMBL/GenBank/DDBJ whole genome shotgun (WGS) entry which is preliminary data.</text>
</comment>
<feature type="transmembrane region" description="Helical" evidence="8">
    <location>
        <begin position="344"/>
        <end position="364"/>
    </location>
</feature>
<evidence type="ECO:0000256" key="3">
    <source>
        <dbReference type="ARBA" id="ARBA00022448"/>
    </source>
</evidence>
<dbReference type="SUPFAM" id="SSF81345">
    <property type="entry name" value="ABC transporter involved in vitamin B12 uptake, BtuC"/>
    <property type="match status" value="1"/>
</dbReference>
<feature type="transmembrane region" description="Helical" evidence="8">
    <location>
        <begin position="228"/>
        <end position="250"/>
    </location>
</feature>
<keyword evidence="5 8" id="KW-0812">Transmembrane</keyword>
<feature type="transmembrane region" description="Helical" evidence="8">
    <location>
        <begin position="188"/>
        <end position="207"/>
    </location>
</feature>
<organism evidence="9 10">
    <name type="scientific">Nocardioides yefusunii</name>
    <dbReference type="NCBI Taxonomy" id="2500546"/>
    <lineage>
        <taxon>Bacteria</taxon>
        <taxon>Bacillati</taxon>
        <taxon>Actinomycetota</taxon>
        <taxon>Actinomycetes</taxon>
        <taxon>Propionibacteriales</taxon>
        <taxon>Nocardioidaceae</taxon>
        <taxon>Nocardioides</taxon>
    </lineage>
</organism>
<evidence type="ECO:0000256" key="1">
    <source>
        <dbReference type="ARBA" id="ARBA00004651"/>
    </source>
</evidence>
<dbReference type="CDD" id="cd06550">
    <property type="entry name" value="TM_ABC_iron-siderophores_like"/>
    <property type="match status" value="1"/>
</dbReference>
<dbReference type="RefSeq" id="WP_239022035.1">
    <property type="nucleotide sequence ID" value="NZ_CP034929.1"/>
</dbReference>
<comment type="similarity">
    <text evidence="2">Belongs to the binding-protein-dependent transport system permease family. FecCD subfamily.</text>
</comment>
<proteinExistence type="inferred from homology"/>
<dbReference type="InterPro" id="IPR000522">
    <property type="entry name" value="ABC_transptr_permease_BtuC"/>
</dbReference>
<evidence type="ECO:0000256" key="6">
    <source>
        <dbReference type="ARBA" id="ARBA00022989"/>
    </source>
</evidence>
<name>A0ABW1QYJ9_9ACTN</name>
<feature type="transmembrane region" description="Helical" evidence="8">
    <location>
        <begin position="46"/>
        <end position="65"/>
    </location>
</feature>
<dbReference type="Proteomes" id="UP001596098">
    <property type="component" value="Unassembled WGS sequence"/>
</dbReference>
<accession>A0ABW1QYJ9</accession>
<feature type="transmembrane region" description="Helical" evidence="8">
    <location>
        <begin position="102"/>
        <end position="120"/>
    </location>
</feature>
<dbReference type="PANTHER" id="PTHR30472:SF24">
    <property type="entry name" value="FERRIC ENTEROBACTIN TRANSPORT SYSTEM PERMEASE PROTEIN FEPG"/>
    <property type="match status" value="1"/>
</dbReference>
<dbReference type="Gene3D" id="1.10.3470.10">
    <property type="entry name" value="ABC transporter involved in vitamin B12 uptake, BtuC"/>
    <property type="match status" value="1"/>
</dbReference>
<keyword evidence="6 8" id="KW-1133">Transmembrane helix</keyword>
<sequence>MSTLERPPVPRPSDPIPVESRPRLDALWWRGETRGRPWSLLVARRSLVLALGCVLALAFLGTVALGAGEYAVAPDQVLAALVGRASDPLAGYFVVELRAPRAVAAVVVGTALGVSGALFQGVTRNPLGSPDIIGFTTGAATGALVQIIVFGVSGSAVGIGALAGGAATAAIVRLLVGRDGLGGPQLVLVGLGVGATLAALNTLLVVRASLESAQIAATWLAGSLTTMLWPKVLVAGVCVLALLGCLAPVARGLQQLVVGEEAARATGVDVTRVRSVAVVVGVALVSVAVALTGPIAFVALAAPQIARRLAGRSSPGLVCSALVGAVIVLGADLLAQHAVAGREYAVGVVTGALGGVYLIALLTLERKKR</sequence>
<keyword evidence="4" id="KW-1003">Cell membrane</keyword>
<protein>
    <submittedName>
        <fullName evidence="9">FecCD family ABC transporter permease</fullName>
    </submittedName>
</protein>
<evidence type="ECO:0000256" key="8">
    <source>
        <dbReference type="SAM" id="Phobius"/>
    </source>
</evidence>
<evidence type="ECO:0000256" key="5">
    <source>
        <dbReference type="ARBA" id="ARBA00022692"/>
    </source>
</evidence>
<gene>
    <name evidence="9" type="ORF">ACFPWU_13470</name>
</gene>
<keyword evidence="7 8" id="KW-0472">Membrane</keyword>
<feature type="transmembrane region" description="Helical" evidence="8">
    <location>
        <begin position="276"/>
        <end position="302"/>
    </location>
</feature>
<evidence type="ECO:0000256" key="7">
    <source>
        <dbReference type="ARBA" id="ARBA00023136"/>
    </source>
</evidence>
<dbReference type="PANTHER" id="PTHR30472">
    <property type="entry name" value="FERRIC ENTEROBACTIN TRANSPORT SYSTEM PERMEASE PROTEIN"/>
    <property type="match status" value="1"/>
</dbReference>
<dbReference type="EMBL" id="JBHSQI010000008">
    <property type="protein sequence ID" value="MFC6154672.1"/>
    <property type="molecule type" value="Genomic_DNA"/>
</dbReference>
<comment type="subcellular location">
    <subcellularLocation>
        <location evidence="1">Cell membrane</location>
        <topology evidence="1">Multi-pass membrane protein</topology>
    </subcellularLocation>
</comment>
<evidence type="ECO:0000256" key="4">
    <source>
        <dbReference type="ARBA" id="ARBA00022475"/>
    </source>
</evidence>
<reference evidence="10" key="1">
    <citation type="journal article" date="2019" name="Int. J. Syst. Evol. Microbiol.">
        <title>The Global Catalogue of Microorganisms (GCM) 10K type strain sequencing project: providing services to taxonomists for standard genome sequencing and annotation.</title>
        <authorList>
            <consortium name="The Broad Institute Genomics Platform"/>
            <consortium name="The Broad Institute Genome Sequencing Center for Infectious Disease"/>
            <person name="Wu L."/>
            <person name="Ma J."/>
        </authorList>
    </citation>
    <scope>NUCLEOTIDE SEQUENCE [LARGE SCALE GENOMIC DNA]</scope>
    <source>
        <strain evidence="10">DFY28</strain>
    </source>
</reference>
<evidence type="ECO:0000313" key="9">
    <source>
        <dbReference type="EMBL" id="MFC6154672.1"/>
    </source>
</evidence>